<dbReference type="STRING" id="576137.A0A1L7XK39"/>
<sequence>MPHIVDPKINDEISITSAFTKIKDTFGKLDILVNNAGYMATLSPISTTDDSTYWRTFEINLRGTYRVTKAFLPLLLSSPSAFTKIKDTFGKLDILVNNAGYMATLSPISTTDDSTYWRTFEINLRGTYRVTKAFLPLLLSSPSGLKTIVNLNSVAAHTIRLEASAYGTSKFAVLRWTDFLVEENRDSGLIAFCVHPGFVMTKLAEAMPKETYAWLTDTPALAADMITFLTQGRREWLAGQYVSCQWDMGELMAREKEIVEGDKLKMRMAF</sequence>
<dbReference type="PRINTS" id="PR00080">
    <property type="entry name" value="SDRFAMILY"/>
</dbReference>
<dbReference type="Pfam" id="PF00106">
    <property type="entry name" value="adh_short"/>
    <property type="match status" value="2"/>
</dbReference>
<proteinExistence type="inferred from homology"/>
<dbReference type="AlphaFoldDB" id="A0A1L7XK39"/>
<evidence type="ECO:0000313" key="4">
    <source>
        <dbReference type="EMBL" id="CZR65374.1"/>
    </source>
</evidence>
<evidence type="ECO:0000256" key="1">
    <source>
        <dbReference type="ARBA" id="ARBA00006484"/>
    </source>
</evidence>
<evidence type="ECO:0000256" key="3">
    <source>
        <dbReference type="RuleBase" id="RU000363"/>
    </source>
</evidence>
<keyword evidence="5" id="KW-1185">Reference proteome</keyword>
<dbReference type="PANTHER" id="PTHR42760">
    <property type="entry name" value="SHORT-CHAIN DEHYDROGENASES/REDUCTASES FAMILY MEMBER"/>
    <property type="match status" value="1"/>
</dbReference>
<dbReference type="EMBL" id="FJOG01000030">
    <property type="protein sequence ID" value="CZR65374.1"/>
    <property type="molecule type" value="Genomic_DNA"/>
</dbReference>
<organism evidence="4 5">
    <name type="scientific">Phialocephala subalpina</name>
    <dbReference type="NCBI Taxonomy" id="576137"/>
    <lineage>
        <taxon>Eukaryota</taxon>
        <taxon>Fungi</taxon>
        <taxon>Dikarya</taxon>
        <taxon>Ascomycota</taxon>
        <taxon>Pezizomycotina</taxon>
        <taxon>Leotiomycetes</taxon>
        <taxon>Helotiales</taxon>
        <taxon>Mollisiaceae</taxon>
        <taxon>Phialocephala</taxon>
        <taxon>Phialocephala fortinii species complex</taxon>
    </lineage>
</organism>
<evidence type="ECO:0000256" key="2">
    <source>
        <dbReference type="ARBA" id="ARBA00023002"/>
    </source>
</evidence>
<evidence type="ECO:0000313" key="5">
    <source>
        <dbReference type="Proteomes" id="UP000184330"/>
    </source>
</evidence>
<keyword evidence="2" id="KW-0560">Oxidoreductase</keyword>
<dbReference type="CDD" id="cd05233">
    <property type="entry name" value="SDR_c"/>
    <property type="match status" value="1"/>
</dbReference>
<dbReference type="SUPFAM" id="SSF51735">
    <property type="entry name" value="NAD(P)-binding Rossmann-fold domains"/>
    <property type="match status" value="2"/>
</dbReference>
<dbReference type="InterPro" id="IPR002347">
    <property type="entry name" value="SDR_fam"/>
</dbReference>
<dbReference type="OrthoDB" id="1933717at2759"/>
<dbReference type="PANTHER" id="PTHR42760:SF37">
    <property type="entry name" value="CLAVALDEHYDE DEHYDROGENASE"/>
    <property type="match status" value="1"/>
</dbReference>
<dbReference type="Proteomes" id="UP000184330">
    <property type="component" value="Unassembled WGS sequence"/>
</dbReference>
<dbReference type="Gene3D" id="3.40.50.720">
    <property type="entry name" value="NAD(P)-binding Rossmann-like Domain"/>
    <property type="match status" value="2"/>
</dbReference>
<comment type="similarity">
    <text evidence="1 3">Belongs to the short-chain dehydrogenases/reductases (SDR) family.</text>
</comment>
<gene>
    <name evidence="4" type="ORF">PAC_15274</name>
</gene>
<accession>A0A1L7XK39</accession>
<reference evidence="4 5" key="1">
    <citation type="submission" date="2016-03" db="EMBL/GenBank/DDBJ databases">
        <authorList>
            <person name="Ploux O."/>
        </authorList>
    </citation>
    <scope>NUCLEOTIDE SEQUENCE [LARGE SCALE GENOMIC DNA]</scope>
    <source>
        <strain evidence="4 5">UAMH 11012</strain>
    </source>
</reference>
<dbReference type="PRINTS" id="PR00081">
    <property type="entry name" value="GDHRDH"/>
</dbReference>
<name>A0A1L7XK39_9HELO</name>
<dbReference type="GO" id="GO:0016616">
    <property type="term" value="F:oxidoreductase activity, acting on the CH-OH group of donors, NAD or NADP as acceptor"/>
    <property type="evidence" value="ECO:0007669"/>
    <property type="project" value="TreeGrafter"/>
</dbReference>
<protein>
    <submittedName>
        <fullName evidence="4">Uncharacterized protein</fullName>
    </submittedName>
</protein>
<dbReference type="InterPro" id="IPR036291">
    <property type="entry name" value="NAD(P)-bd_dom_sf"/>
</dbReference>